<keyword evidence="1 7" id="KW-0436">Ligase</keyword>
<feature type="binding site" evidence="7">
    <location>
        <position position="88"/>
    </location>
    <ligand>
        <name>N(1)-(5-phospho-beta-D-ribosyl)glycinamide</name>
        <dbReference type="ChEBI" id="CHEBI:143788"/>
    </ligand>
</feature>
<dbReference type="InterPro" id="IPR005862">
    <property type="entry name" value="PurT"/>
</dbReference>
<keyword evidence="4 7" id="KW-0658">Purine biosynthesis</keyword>
<dbReference type="InterPro" id="IPR048740">
    <property type="entry name" value="PurT_C"/>
</dbReference>
<feature type="binding site" evidence="7">
    <location>
        <begin position="378"/>
        <end position="379"/>
    </location>
    <ligand>
        <name>N(1)-(5-phospho-beta-D-ribosyl)glycinamide</name>
        <dbReference type="ChEBI" id="CHEBI:143788"/>
    </ligand>
</feature>
<dbReference type="Gene3D" id="3.30.470.20">
    <property type="entry name" value="ATP-grasp fold, B domain"/>
    <property type="match status" value="1"/>
</dbReference>
<evidence type="ECO:0000256" key="5">
    <source>
        <dbReference type="ARBA" id="ARBA00022840"/>
    </source>
</evidence>
<dbReference type="SUPFAM" id="SSF56059">
    <property type="entry name" value="Glutathione synthetase ATP-binding domain-like"/>
    <property type="match status" value="1"/>
</dbReference>
<feature type="binding site" evidence="7">
    <location>
        <position position="280"/>
    </location>
    <ligand>
        <name>Mg(2+)</name>
        <dbReference type="ChEBI" id="CHEBI:18420"/>
    </ligand>
</feature>
<dbReference type="SUPFAM" id="SSF52440">
    <property type="entry name" value="PreATP-grasp domain"/>
    <property type="match status" value="1"/>
</dbReference>
<dbReference type="HAMAP" id="MF_01643">
    <property type="entry name" value="PurT"/>
    <property type="match status" value="1"/>
</dbReference>
<dbReference type="PROSITE" id="PS50975">
    <property type="entry name" value="ATP_GRASP"/>
    <property type="match status" value="1"/>
</dbReference>
<dbReference type="InterPro" id="IPR054350">
    <property type="entry name" value="PurT/PurK_preATP-grasp"/>
</dbReference>
<feature type="binding site" evidence="7">
    <location>
        <position position="293"/>
    </location>
    <ligand>
        <name>Mg(2+)</name>
        <dbReference type="ChEBI" id="CHEBI:18420"/>
    </ligand>
</feature>
<comment type="pathway">
    <text evidence="7">Purine metabolism; IMP biosynthesis via de novo pathway; N(2)-formyl-N(1)-(5-phospho-D-ribosyl)glycinamide from N(1)-(5-phospho-D-ribosyl)glycinamide (formate route): step 1/1.</text>
</comment>
<proteinExistence type="inferred from homology"/>
<keyword evidence="10" id="KW-1185">Reference proteome</keyword>
<comment type="caution">
    <text evidence="7">Lacks conserved residue(s) required for the propagation of feature annotation.</text>
</comment>
<dbReference type="Gene3D" id="3.30.1490.20">
    <property type="entry name" value="ATP-grasp fold, A domain"/>
    <property type="match status" value="1"/>
</dbReference>
<gene>
    <name evidence="7 9" type="primary">purT</name>
    <name evidence="9" type="ORF">PABY_13740</name>
</gene>
<evidence type="ECO:0000313" key="9">
    <source>
        <dbReference type="EMBL" id="BES81807.1"/>
    </source>
</evidence>
<comment type="subunit">
    <text evidence="7">Homodimer.</text>
</comment>
<dbReference type="PANTHER" id="PTHR43055:SF1">
    <property type="entry name" value="FORMATE-DEPENDENT PHOSPHORIBOSYLGLYCINAMIDE FORMYLTRANSFERASE"/>
    <property type="match status" value="1"/>
</dbReference>
<evidence type="ECO:0000256" key="2">
    <source>
        <dbReference type="ARBA" id="ARBA00022723"/>
    </source>
</evidence>
<evidence type="ECO:0000256" key="3">
    <source>
        <dbReference type="ARBA" id="ARBA00022741"/>
    </source>
</evidence>
<keyword evidence="2 7" id="KW-0479">Metal-binding</keyword>
<evidence type="ECO:0000256" key="7">
    <source>
        <dbReference type="HAMAP-Rule" id="MF_01643"/>
    </source>
</evidence>
<dbReference type="Pfam" id="PF21244">
    <property type="entry name" value="PurT_C"/>
    <property type="match status" value="1"/>
</dbReference>
<feature type="binding site" evidence="7">
    <location>
        <position position="300"/>
    </location>
    <ligand>
        <name>N(1)-(5-phospho-beta-D-ribosyl)glycinamide</name>
        <dbReference type="ChEBI" id="CHEBI:143788"/>
    </ligand>
</feature>
<comment type="function">
    <text evidence="7">Involved in the de novo purine biosynthesis. Catalyzes the transfer of formate to 5-phospho-ribosyl-glycinamide (GAR), producing 5-phospho-ribosyl-N-formylglycinamide (FGAR). Formate is provided by PurU via hydrolysis of 10-formyl-tetrahydrofolate.</text>
</comment>
<feature type="binding site" evidence="7">
    <location>
        <position position="371"/>
    </location>
    <ligand>
        <name>N(1)-(5-phospho-beta-D-ribosyl)glycinamide</name>
        <dbReference type="ChEBI" id="CHEBI:143788"/>
    </ligand>
</feature>
<keyword evidence="6 7" id="KW-0460">Magnesium</keyword>
<comment type="catalytic activity">
    <reaction evidence="7">
        <text>N(1)-(5-phospho-beta-D-ribosyl)glycinamide + formate + ATP = N(2)-formyl-N(1)-(5-phospho-beta-D-ribosyl)glycinamide + ADP + phosphate + H(+)</text>
        <dbReference type="Rhea" id="RHEA:24829"/>
        <dbReference type="ChEBI" id="CHEBI:15378"/>
        <dbReference type="ChEBI" id="CHEBI:15740"/>
        <dbReference type="ChEBI" id="CHEBI:30616"/>
        <dbReference type="ChEBI" id="CHEBI:43474"/>
        <dbReference type="ChEBI" id="CHEBI:143788"/>
        <dbReference type="ChEBI" id="CHEBI:147286"/>
        <dbReference type="ChEBI" id="CHEBI:456216"/>
        <dbReference type="EC" id="6.3.1.21"/>
    </reaction>
</comment>
<dbReference type="PANTHER" id="PTHR43055">
    <property type="entry name" value="FORMATE-DEPENDENT PHOSPHORIBOSYLGLYCINAMIDE FORMYLTRANSFERASE"/>
    <property type="match status" value="1"/>
</dbReference>
<dbReference type="Gene3D" id="3.40.50.20">
    <property type="match status" value="1"/>
</dbReference>
<feature type="domain" description="ATP-grasp" evidence="8">
    <location>
        <begin position="125"/>
        <end position="322"/>
    </location>
</feature>
<dbReference type="InterPro" id="IPR011761">
    <property type="entry name" value="ATP-grasp"/>
</dbReference>
<comment type="similarity">
    <text evidence="7">Belongs to the PurK/PurT family.</text>
</comment>
<keyword evidence="3 7" id="KW-0547">Nucleotide-binding</keyword>
<accession>A0ABM8IZT9</accession>
<reference evidence="9 10" key="1">
    <citation type="submission" date="2023-09" db="EMBL/GenBank/DDBJ databases">
        <title>Pyrofollis japonicus gen. nov. sp. nov., a novel member of the family Pyrodictiaceae isolated from the Iheya North hydrothermal field.</title>
        <authorList>
            <person name="Miyazaki U."/>
            <person name="Sanari M."/>
            <person name="Tame A."/>
            <person name="Kitajima M."/>
            <person name="Okamoto A."/>
            <person name="Sawayama S."/>
            <person name="Miyazaki J."/>
            <person name="Takai K."/>
            <person name="Nakagawa S."/>
        </authorList>
    </citation>
    <scope>NUCLEOTIDE SEQUENCE [LARGE SCALE GENOMIC DNA]</scope>
    <source>
        <strain evidence="9 10">AV2</strain>
    </source>
</reference>
<name>A0ABM8IZT9_9CREN</name>
<dbReference type="Pfam" id="PF22660">
    <property type="entry name" value="RS_preATP-grasp-like"/>
    <property type="match status" value="1"/>
</dbReference>
<feature type="binding site" evidence="7">
    <location>
        <position position="161"/>
    </location>
    <ligand>
        <name>ATP</name>
        <dbReference type="ChEBI" id="CHEBI:30616"/>
    </ligand>
</feature>
<feature type="binding site" evidence="7">
    <location>
        <position position="120"/>
    </location>
    <ligand>
        <name>ATP</name>
        <dbReference type="ChEBI" id="CHEBI:30616"/>
    </ligand>
</feature>
<sequence length="412" mass="45672">MGIPPRMDSIPSPLGPGAAKVLLLGGGELGKEVAIEAQRLGLEVVVVDRYDWAPAMHVAHRRYVVDMLDAGAVEAIVERENPVAVVPEIEAINTEALERLEEKGYHVVPNARAVRIAMNRIELRRWAAEELGLPTTRYAFAETPEEAYEACEKVGYPCLIKPEMSSSGHGHVKVAEPSRQAVEKAYMESISHARGASRRVIVEEYVELETEYTVLAYRWLDGDKARTDAMEPVEHWRYGEYHYIESWQPSTRPTGLLHRAREIAARVAEALGGVGVFGVELLQTRDGRLLFSEVAPRPHDTGLVTLASQDISEFQAHVRAAVGLPVPRPSVLTPAASIAVYTNLDGEWYPVLSGAYQALAEPGVELRWFGKPRTYRGRRMAVVLARAETPEEARAKARRAAEKLKILPRSHT</sequence>
<dbReference type="NCBIfam" id="NF006766">
    <property type="entry name" value="PRK09288.1"/>
    <property type="match status" value="1"/>
</dbReference>
<feature type="binding site" evidence="7">
    <location>
        <begin position="203"/>
        <end position="206"/>
    </location>
    <ligand>
        <name>ATP</name>
        <dbReference type="ChEBI" id="CHEBI:30616"/>
    </ligand>
</feature>
<dbReference type="EC" id="6.3.1.21" evidence="7"/>
<dbReference type="EMBL" id="AP028907">
    <property type="protein sequence ID" value="BES81807.1"/>
    <property type="molecule type" value="Genomic_DNA"/>
</dbReference>
<dbReference type="InterPro" id="IPR016185">
    <property type="entry name" value="PreATP-grasp_dom_sf"/>
</dbReference>
<evidence type="ECO:0000259" key="8">
    <source>
        <dbReference type="PROSITE" id="PS50975"/>
    </source>
</evidence>
<feature type="binding site" evidence="7">
    <location>
        <begin position="28"/>
        <end position="29"/>
    </location>
    <ligand>
        <name>N(1)-(5-phospho-beta-D-ribosyl)glycinamide</name>
        <dbReference type="ChEBI" id="CHEBI:143788"/>
    </ligand>
</feature>
<evidence type="ECO:0000256" key="6">
    <source>
        <dbReference type="ARBA" id="ARBA00022842"/>
    </source>
</evidence>
<feature type="binding site" evidence="7">
    <location>
        <position position="211"/>
    </location>
    <ligand>
        <name>ATP</name>
        <dbReference type="ChEBI" id="CHEBI:30616"/>
    </ligand>
</feature>
<dbReference type="Proteomes" id="UP001341135">
    <property type="component" value="Chromosome"/>
</dbReference>
<organism evidence="9 10">
    <name type="scientific">Pyrodictium abyssi</name>
    <dbReference type="NCBI Taxonomy" id="54256"/>
    <lineage>
        <taxon>Archaea</taxon>
        <taxon>Thermoproteota</taxon>
        <taxon>Thermoprotei</taxon>
        <taxon>Desulfurococcales</taxon>
        <taxon>Pyrodictiaceae</taxon>
        <taxon>Pyrodictium</taxon>
    </lineage>
</organism>
<dbReference type="InterPro" id="IPR003135">
    <property type="entry name" value="ATP-grasp_carboxylate-amine"/>
</dbReference>
<evidence type="ECO:0000313" key="10">
    <source>
        <dbReference type="Proteomes" id="UP001341135"/>
    </source>
</evidence>
<dbReference type="InterPro" id="IPR013815">
    <property type="entry name" value="ATP_grasp_subdomain_1"/>
</dbReference>
<dbReference type="Pfam" id="PF02222">
    <property type="entry name" value="ATP-grasp"/>
    <property type="match status" value="1"/>
</dbReference>
<protein>
    <recommendedName>
        <fullName evidence="7">Formate-dependent phosphoribosylglycinamide formyltransferase</fullName>
        <ecNumber evidence="7">6.3.1.21</ecNumber>
    </recommendedName>
    <alternativeName>
        <fullName evidence="7">5'-phosphoribosylglycinamide transformylase 2</fullName>
    </alternativeName>
    <alternativeName>
        <fullName evidence="7">Formate-dependent GAR transformylase</fullName>
    </alternativeName>
    <alternativeName>
        <fullName evidence="7">GAR transformylase 2</fullName>
        <shortName evidence="7">GART 2</shortName>
    </alternativeName>
    <alternativeName>
        <fullName evidence="7">Non-folate glycinamide ribonucleotide transformylase</fullName>
    </alternativeName>
    <alternativeName>
        <fullName evidence="7">Phosphoribosylglycinamide formyltransferase 2</fullName>
    </alternativeName>
</protein>
<keyword evidence="5 7" id="KW-0067">ATP-binding</keyword>
<evidence type="ECO:0000256" key="1">
    <source>
        <dbReference type="ARBA" id="ARBA00022598"/>
    </source>
</evidence>
<evidence type="ECO:0000256" key="4">
    <source>
        <dbReference type="ARBA" id="ARBA00022755"/>
    </source>
</evidence>